<dbReference type="PANTHER" id="PTHR34120:SF3">
    <property type="entry name" value="OS04G0412700 PROTEIN"/>
    <property type="match status" value="1"/>
</dbReference>
<dbReference type="EMBL" id="LWDX02002798">
    <property type="protein sequence ID" value="OEL38168.1"/>
    <property type="molecule type" value="Genomic_DNA"/>
</dbReference>
<name>A0A1E5WLD5_9POAL</name>
<reference evidence="2 3" key="1">
    <citation type="submission" date="2016-09" db="EMBL/GenBank/DDBJ databases">
        <title>The draft genome of Dichanthelium oligosanthes: A C3 panicoid grass species.</title>
        <authorList>
            <person name="Studer A.J."/>
            <person name="Schnable J.C."/>
            <person name="Brutnell T.P."/>
        </authorList>
    </citation>
    <scope>NUCLEOTIDE SEQUENCE [LARGE SCALE GENOMIC DNA]</scope>
    <source>
        <strain evidence="3">cv. Kellogg 1175</strain>
        <tissue evidence="2">Leaf</tissue>
    </source>
</reference>
<dbReference type="PANTHER" id="PTHR34120">
    <property type="entry name" value="EXPRESSED PROTEIN"/>
    <property type="match status" value="1"/>
</dbReference>
<proteinExistence type="predicted"/>
<feature type="region of interest" description="Disordered" evidence="1">
    <location>
        <begin position="182"/>
        <end position="205"/>
    </location>
</feature>
<dbReference type="AlphaFoldDB" id="A0A1E5WLD5"/>
<organism evidence="2 3">
    <name type="scientific">Dichanthelium oligosanthes</name>
    <dbReference type="NCBI Taxonomy" id="888268"/>
    <lineage>
        <taxon>Eukaryota</taxon>
        <taxon>Viridiplantae</taxon>
        <taxon>Streptophyta</taxon>
        <taxon>Embryophyta</taxon>
        <taxon>Tracheophyta</taxon>
        <taxon>Spermatophyta</taxon>
        <taxon>Magnoliopsida</taxon>
        <taxon>Liliopsida</taxon>
        <taxon>Poales</taxon>
        <taxon>Poaceae</taxon>
        <taxon>PACMAD clade</taxon>
        <taxon>Panicoideae</taxon>
        <taxon>Panicodae</taxon>
        <taxon>Paniceae</taxon>
        <taxon>Dichantheliinae</taxon>
        <taxon>Dichanthelium</taxon>
    </lineage>
</organism>
<gene>
    <name evidence="2" type="ORF">BAE44_0000814</name>
</gene>
<feature type="region of interest" description="Disordered" evidence="1">
    <location>
        <begin position="77"/>
        <end position="114"/>
    </location>
</feature>
<feature type="region of interest" description="Disordered" evidence="1">
    <location>
        <begin position="20"/>
        <end position="55"/>
    </location>
</feature>
<protein>
    <submittedName>
        <fullName evidence="2">Uncharacterized protein</fullName>
    </submittedName>
</protein>
<keyword evidence="3" id="KW-1185">Reference proteome</keyword>
<evidence type="ECO:0000313" key="2">
    <source>
        <dbReference type="EMBL" id="OEL38168.1"/>
    </source>
</evidence>
<evidence type="ECO:0000256" key="1">
    <source>
        <dbReference type="SAM" id="MobiDB-lite"/>
    </source>
</evidence>
<feature type="region of interest" description="Disordered" evidence="1">
    <location>
        <begin position="220"/>
        <end position="257"/>
    </location>
</feature>
<dbReference type="OrthoDB" id="682960at2759"/>
<accession>A0A1E5WLD5</accession>
<comment type="caution">
    <text evidence="2">The sequence shown here is derived from an EMBL/GenBank/DDBJ whole genome shotgun (WGS) entry which is preliminary data.</text>
</comment>
<sequence length="283" mass="28572">MPQLDLDHLVRIGASGHRENNCGMAAAPSLPASVDDGGNVSASARDDDGDGPAESVLLRARDGAGLAELFCAALRRDRSTKGSSNPKAAAEAAATTRKQQGAAPRAGSRRLTASSSKTAAVIGVLPKVVAKESRGAPGRVAFARAWPRRPAAGGARVFASDGAVGPEPVSPKVSCFGAVLPETSSAAAGPPPGKQEEEEEERGGCWASVATALRGLVCCSSDPREDESGASGSVSTKATAPEPPPSAAVVSPPRPVAAGLGDLRRLASRRWPETMAAEGRGSV</sequence>
<evidence type="ECO:0000313" key="3">
    <source>
        <dbReference type="Proteomes" id="UP000095767"/>
    </source>
</evidence>
<dbReference type="Proteomes" id="UP000095767">
    <property type="component" value="Unassembled WGS sequence"/>
</dbReference>